<keyword evidence="1" id="KW-0472">Membrane</keyword>
<keyword evidence="5" id="KW-1185">Reference proteome</keyword>
<feature type="domain" description="DUF2207" evidence="2">
    <location>
        <begin position="2"/>
        <end position="174"/>
    </location>
</feature>
<protein>
    <recommendedName>
        <fullName evidence="6">DUF2207 domain-containing protein</fullName>
    </recommendedName>
</protein>
<accession>A0A0R1WUK3</accession>
<dbReference type="EMBL" id="AZGD01000090">
    <property type="protein sequence ID" value="KRM18790.1"/>
    <property type="molecule type" value="Genomic_DNA"/>
</dbReference>
<evidence type="ECO:0000259" key="2">
    <source>
        <dbReference type="Pfam" id="PF09972"/>
    </source>
</evidence>
<feature type="transmembrane region" description="Helical" evidence="1">
    <location>
        <begin position="223"/>
        <end position="243"/>
    </location>
</feature>
<name>A0A0R1WUK3_9LACO</name>
<organism evidence="4 5">
    <name type="scientific">Ligilactobacillus hayakitensis DSM 18933 = JCM 14209</name>
    <dbReference type="NCBI Taxonomy" id="1423755"/>
    <lineage>
        <taxon>Bacteria</taxon>
        <taxon>Bacillati</taxon>
        <taxon>Bacillota</taxon>
        <taxon>Bacilli</taxon>
        <taxon>Lactobacillales</taxon>
        <taxon>Lactobacillaceae</taxon>
        <taxon>Ligilactobacillus</taxon>
    </lineage>
</organism>
<feature type="transmembrane region" description="Helical" evidence="1">
    <location>
        <begin position="415"/>
        <end position="435"/>
    </location>
</feature>
<dbReference type="AlphaFoldDB" id="A0A0R1WUK3"/>
<evidence type="ECO:0000313" key="5">
    <source>
        <dbReference type="Proteomes" id="UP000051054"/>
    </source>
</evidence>
<dbReference type="InterPro" id="IPR048389">
    <property type="entry name" value="YciQ-like_C"/>
</dbReference>
<reference evidence="4 5" key="1">
    <citation type="journal article" date="2015" name="Genome Announc.">
        <title>Expanding the biotechnology potential of lactobacilli through comparative genomics of 213 strains and associated genera.</title>
        <authorList>
            <person name="Sun Z."/>
            <person name="Harris H.M."/>
            <person name="McCann A."/>
            <person name="Guo C."/>
            <person name="Argimon S."/>
            <person name="Zhang W."/>
            <person name="Yang X."/>
            <person name="Jeffery I.B."/>
            <person name="Cooney J.C."/>
            <person name="Kagawa T.F."/>
            <person name="Liu W."/>
            <person name="Song Y."/>
            <person name="Salvetti E."/>
            <person name="Wrobel A."/>
            <person name="Rasinkangas P."/>
            <person name="Parkhill J."/>
            <person name="Rea M.C."/>
            <person name="O'Sullivan O."/>
            <person name="Ritari J."/>
            <person name="Douillard F.P."/>
            <person name="Paul Ross R."/>
            <person name="Yang R."/>
            <person name="Briner A.E."/>
            <person name="Felis G.E."/>
            <person name="de Vos W.M."/>
            <person name="Barrangou R."/>
            <person name="Klaenhammer T.R."/>
            <person name="Caufield P.W."/>
            <person name="Cui Y."/>
            <person name="Zhang H."/>
            <person name="O'Toole P.W."/>
        </authorList>
    </citation>
    <scope>NUCLEOTIDE SEQUENCE [LARGE SCALE GENOMIC DNA]</scope>
    <source>
        <strain evidence="4 5">DSM 18933</strain>
    </source>
</reference>
<evidence type="ECO:0008006" key="6">
    <source>
        <dbReference type="Google" id="ProtNLM"/>
    </source>
</evidence>
<dbReference type="eggNOG" id="COG4907">
    <property type="taxonomic scope" value="Bacteria"/>
</dbReference>
<keyword evidence="1" id="KW-0812">Transmembrane</keyword>
<gene>
    <name evidence="4" type="ORF">FC40_GL000575</name>
</gene>
<dbReference type="Pfam" id="PF09972">
    <property type="entry name" value="DUF2207"/>
    <property type="match status" value="1"/>
</dbReference>
<dbReference type="Proteomes" id="UP000051054">
    <property type="component" value="Unassembled WGS sequence"/>
</dbReference>
<dbReference type="STRING" id="1423755.FC40_GL000575"/>
<evidence type="ECO:0000313" key="4">
    <source>
        <dbReference type="EMBL" id="KRM18790.1"/>
    </source>
</evidence>
<dbReference type="InterPro" id="IPR018702">
    <property type="entry name" value="DUF2207"/>
</dbReference>
<evidence type="ECO:0000256" key="1">
    <source>
        <dbReference type="SAM" id="Phobius"/>
    </source>
</evidence>
<dbReference type="Pfam" id="PF20990">
    <property type="entry name" value="DUF2207_C"/>
    <property type="match status" value="1"/>
</dbReference>
<proteinExistence type="predicted"/>
<feature type="domain" description="Predicted membrane protein YciQ-like C-terminal" evidence="3">
    <location>
        <begin position="284"/>
        <end position="493"/>
    </location>
</feature>
<feature type="transmembrane region" description="Helical" evidence="1">
    <location>
        <begin position="391"/>
        <end position="409"/>
    </location>
</feature>
<evidence type="ECO:0000259" key="3">
    <source>
        <dbReference type="Pfam" id="PF20990"/>
    </source>
</evidence>
<sequence>MRFVGTYNQISIPQTLPNGVDTYRNLKVEEIVDGKVKRLKRGLDEDLAKDPKTNYGKYVVSPTWNKDKTTMAIRVYDNLSNKKVSYRISYSVADAVVNYGNGNVSIFKWNVVDGFNKKVRNIDLNVKLQEKKAAKMNSWIHGSLKYNTVTDRKKGILHIKVPKALPSKPLRVVLLTPKDAFLYNSNTIYTTPVPSLKSVAKHEFETSDIQLHKKKVKKFSYSIMWLFTILFGIGLFVNSLRLYNKQIYVFKFLKFKRFNYQKPSVDVRVFQSQVKHFKINRFTYLAQLLQAIDKKKIILEIAKNERFQDIDDYKLTVIEPNFITANRLNELLFRNLDEKNSIKLSEINDTLTLMGEANVNKVYQKWKKDEQEAYKKMAANQRNIFEIPKRSVLISVGTAYLLILINLFISQGKNYFVIPIIALIAMSLLSIYFIGMQLKFSPDQFEQYIDSKAFVRSIHNIDKIKVQKFGNINKWKKLIPYICVLGLSQHLKNKLLKEYNLSDEKNDRLPIAIHYMNFATELADNFVALDIQNFQKIK</sequence>
<comment type="caution">
    <text evidence="4">The sequence shown here is derived from an EMBL/GenBank/DDBJ whole genome shotgun (WGS) entry which is preliminary data.</text>
</comment>
<dbReference type="PATRIC" id="fig|1423755.3.peg.629"/>
<keyword evidence="1" id="KW-1133">Transmembrane helix</keyword>